<keyword evidence="3" id="KW-1185">Reference proteome</keyword>
<dbReference type="AlphaFoldDB" id="A0A410P5A4"/>
<gene>
    <name evidence="2" type="ORF">BU251_05125</name>
</gene>
<evidence type="ECO:0000313" key="3">
    <source>
        <dbReference type="Proteomes" id="UP000287243"/>
    </source>
</evidence>
<keyword evidence="1" id="KW-0732">Signal</keyword>
<dbReference type="EMBL" id="CP019384">
    <property type="protein sequence ID" value="QAT17154.1"/>
    <property type="molecule type" value="Genomic_DNA"/>
</dbReference>
<organism evidence="2 3">
    <name type="scientific">Velamenicoccus archaeovorus</name>
    <dbReference type="NCBI Taxonomy" id="1930593"/>
    <lineage>
        <taxon>Bacteria</taxon>
        <taxon>Pseudomonadati</taxon>
        <taxon>Candidatus Omnitrophota</taxon>
        <taxon>Candidatus Velamenicoccus</taxon>
    </lineage>
</organism>
<reference evidence="2 3" key="1">
    <citation type="submission" date="2017-01" db="EMBL/GenBank/DDBJ databases">
        <title>First insights into the biology of 'candidatus Vampirococcus archaeovorus'.</title>
        <authorList>
            <person name="Kizina J."/>
            <person name="Jordan S."/>
            <person name="Stueber K."/>
            <person name="Reinhardt R."/>
            <person name="Harder J."/>
        </authorList>
    </citation>
    <scope>NUCLEOTIDE SEQUENCE [LARGE SCALE GENOMIC DNA]</scope>
    <source>
        <strain evidence="2 3">LiM</strain>
    </source>
</reference>
<accession>A0A410P5A4</accession>
<name>A0A410P5A4_VELA1</name>
<proteinExistence type="predicted"/>
<dbReference type="Proteomes" id="UP000287243">
    <property type="component" value="Chromosome"/>
</dbReference>
<dbReference type="KEGG" id="vai:BU251_05125"/>
<evidence type="ECO:0000313" key="2">
    <source>
        <dbReference type="EMBL" id="QAT17154.1"/>
    </source>
</evidence>
<feature type="signal peptide" evidence="1">
    <location>
        <begin position="1"/>
        <end position="25"/>
    </location>
</feature>
<feature type="chain" id="PRO_5019393369" description="Spore coat protein U domain-containing protein" evidence="1">
    <location>
        <begin position="26"/>
        <end position="246"/>
    </location>
</feature>
<sequence>MKKGSIIWVVVCAFLALNVAPLATAQTTAVGPSGSASATVQSFLEFSLARVVQMSVANGDTDPFTQGTIQTTPSFDFGKLNPQTDNTGKFLYMRGEYFYYVLMIAASSGRRYKITETGSQLTGPGGATIPRESVLLVPDYQWQDKLGGVSQGAPPGTAQVGSVTSACNTDSLVYQSDTSGGSRLVRAIIAISGPASGSTYPFNYSSGYNGSVGQGTKQEYTSWKAVGADQAAGRYTGTITFTLVLN</sequence>
<evidence type="ECO:0000256" key="1">
    <source>
        <dbReference type="SAM" id="SignalP"/>
    </source>
</evidence>
<evidence type="ECO:0008006" key="4">
    <source>
        <dbReference type="Google" id="ProtNLM"/>
    </source>
</evidence>
<dbReference type="RefSeq" id="WP_128699837.1">
    <property type="nucleotide sequence ID" value="NZ_CP019384.1"/>
</dbReference>
<protein>
    <recommendedName>
        <fullName evidence="4">Spore coat protein U domain-containing protein</fullName>
    </recommendedName>
</protein>